<gene>
    <name evidence="1" type="ORF">CR194_13820</name>
</gene>
<name>A0A323TC52_9BACI</name>
<dbReference type="Proteomes" id="UP000248214">
    <property type="component" value="Unassembled WGS sequence"/>
</dbReference>
<dbReference type="RefSeq" id="WP_110610276.1">
    <property type="nucleotide sequence ID" value="NZ_PDOD01000003.1"/>
</dbReference>
<evidence type="ECO:0000313" key="1">
    <source>
        <dbReference type="EMBL" id="PYZ92728.1"/>
    </source>
</evidence>
<sequence>MFWKTARQKRILESSYVECPSCESVGRVSKWNQLARETYGNHSPDIRKSAINKANTFPYQCPQCFKGYSATNLTYLAEKDPTASLKTPETT</sequence>
<dbReference type="AlphaFoldDB" id="A0A323TC52"/>
<proteinExistence type="predicted"/>
<comment type="caution">
    <text evidence="1">The sequence shown here is derived from an EMBL/GenBank/DDBJ whole genome shotgun (WGS) entry which is preliminary data.</text>
</comment>
<organism evidence="1 2">
    <name type="scientific">Salipaludibacillus keqinensis</name>
    <dbReference type="NCBI Taxonomy" id="2045207"/>
    <lineage>
        <taxon>Bacteria</taxon>
        <taxon>Bacillati</taxon>
        <taxon>Bacillota</taxon>
        <taxon>Bacilli</taxon>
        <taxon>Bacillales</taxon>
        <taxon>Bacillaceae</taxon>
    </lineage>
</organism>
<evidence type="ECO:0000313" key="2">
    <source>
        <dbReference type="Proteomes" id="UP000248214"/>
    </source>
</evidence>
<reference evidence="1 2" key="1">
    <citation type="submission" date="2017-10" db="EMBL/GenBank/DDBJ databases">
        <title>Bacillus sp. nov., a halophilic bacterium isolated from a Keqin Lake.</title>
        <authorList>
            <person name="Wang H."/>
        </authorList>
    </citation>
    <scope>NUCLEOTIDE SEQUENCE [LARGE SCALE GENOMIC DNA]</scope>
    <source>
        <strain evidence="1 2">KQ-12</strain>
    </source>
</reference>
<accession>A0A323TC52</accession>
<keyword evidence="2" id="KW-1185">Reference proteome</keyword>
<protein>
    <submittedName>
        <fullName evidence="1">Uncharacterized protein</fullName>
    </submittedName>
</protein>
<dbReference type="OrthoDB" id="2926828at2"/>
<dbReference type="EMBL" id="PDOD01000003">
    <property type="protein sequence ID" value="PYZ92728.1"/>
    <property type="molecule type" value="Genomic_DNA"/>
</dbReference>